<evidence type="ECO:0000256" key="1">
    <source>
        <dbReference type="ARBA" id="ARBA00004141"/>
    </source>
</evidence>
<dbReference type="AlphaFoldDB" id="A0A0F7STW4"/>
<feature type="region of interest" description="Disordered" evidence="11">
    <location>
        <begin position="146"/>
        <end position="166"/>
    </location>
</feature>
<keyword evidence="6" id="KW-0564">Palmitate</keyword>
<accession>A0A0F7STW4</accession>
<keyword evidence="3 10" id="KW-0812">Transmembrane</keyword>
<keyword evidence="2 10" id="KW-0808">Transferase</keyword>
<dbReference type="EC" id="2.3.1.225" evidence="10"/>
<feature type="compositionally biased region" description="Acidic residues" evidence="11">
    <location>
        <begin position="362"/>
        <end position="372"/>
    </location>
</feature>
<comment type="domain">
    <text evidence="10">The DHHC domain is required for palmitoyltransferase activity.</text>
</comment>
<evidence type="ECO:0000256" key="7">
    <source>
        <dbReference type="ARBA" id="ARBA00023288"/>
    </source>
</evidence>
<dbReference type="EMBL" id="LN483332">
    <property type="protein sequence ID" value="CED85617.1"/>
    <property type="molecule type" value="Genomic_DNA"/>
</dbReference>
<evidence type="ECO:0000256" key="11">
    <source>
        <dbReference type="SAM" id="MobiDB-lite"/>
    </source>
</evidence>
<dbReference type="GO" id="GO:0016020">
    <property type="term" value="C:membrane"/>
    <property type="evidence" value="ECO:0007669"/>
    <property type="project" value="UniProtKB-SubCell"/>
</dbReference>
<feature type="region of interest" description="Disordered" evidence="11">
    <location>
        <begin position="352"/>
        <end position="378"/>
    </location>
</feature>
<feature type="transmembrane region" description="Helical" evidence="10">
    <location>
        <begin position="64"/>
        <end position="86"/>
    </location>
</feature>
<organism evidence="13">
    <name type="scientific">Phaffia rhodozyma</name>
    <name type="common">Yeast</name>
    <name type="synonym">Xanthophyllomyces dendrorhous</name>
    <dbReference type="NCBI Taxonomy" id="264483"/>
    <lineage>
        <taxon>Eukaryota</taxon>
        <taxon>Fungi</taxon>
        <taxon>Dikarya</taxon>
        <taxon>Basidiomycota</taxon>
        <taxon>Agaricomycotina</taxon>
        <taxon>Tremellomycetes</taxon>
        <taxon>Cystofilobasidiales</taxon>
        <taxon>Mrakiaceae</taxon>
        <taxon>Phaffia</taxon>
    </lineage>
</organism>
<protein>
    <recommendedName>
        <fullName evidence="10">Palmitoyltransferase</fullName>
        <ecNumber evidence="10">2.3.1.225</ecNumber>
    </recommendedName>
</protein>
<dbReference type="InterPro" id="IPR039859">
    <property type="entry name" value="PFA4/ZDH16/20/ERF2-like"/>
</dbReference>
<reference evidence="13" key="1">
    <citation type="submission" date="2014-08" db="EMBL/GenBank/DDBJ databases">
        <authorList>
            <person name="Sharma Rahul"/>
            <person name="Thines Marco"/>
        </authorList>
    </citation>
    <scope>NUCLEOTIDE SEQUENCE</scope>
</reference>
<evidence type="ECO:0000256" key="9">
    <source>
        <dbReference type="ARBA" id="ARBA00048048"/>
    </source>
</evidence>
<feature type="transmembrane region" description="Helical" evidence="10">
    <location>
        <begin position="216"/>
        <end position="238"/>
    </location>
</feature>
<feature type="domain" description="Palmitoyltransferase DHHC" evidence="12">
    <location>
        <begin position="171"/>
        <end position="291"/>
    </location>
</feature>
<evidence type="ECO:0000256" key="5">
    <source>
        <dbReference type="ARBA" id="ARBA00023136"/>
    </source>
</evidence>
<evidence type="ECO:0000256" key="10">
    <source>
        <dbReference type="RuleBase" id="RU079119"/>
    </source>
</evidence>
<evidence type="ECO:0000313" key="13">
    <source>
        <dbReference type="EMBL" id="CED85617.1"/>
    </source>
</evidence>
<dbReference type="PROSITE" id="PS50216">
    <property type="entry name" value="DHHC"/>
    <property type="match status" value="1"/>
</dbReference>
<dbReference type="GO" id="GO:0019706">
    <property type="term" value="F:protein-cysteine S-palmitoyltransferase activity"/>
    <property type="evidence" value="ECO:0007669"/>
    <property type="project" value="UniProtKB-EC"/>
</dbReference>
<keyword evidence="8 10" id="KW-0012">Acyltransferase</keyword>
<evidence type="ECO:0000256" key="3">
    <source>
        <dbReference type="ARBA" id="ARBA00022692"/>
    </source>
</evidence>
<feature type="transmembrane region" description="Helical" evidence="10">
    <location>
        <begin position="21"/>
        <end position="44"/>
    </location>
</feature>
<evidence type="ECO:0000259" key="12">
    <source>
        <dbReference type="Pfam" id="PF01529"/>
    </source>
</evidence>
<keyword evidence="5 10" id="KW-0472">Membrane</keyword>
<name>A0A0F7STW4_PHARH</name>
<keyword evidence="4 10" id="KW-1133">Transmembrane helix</keyword>
<comment type="catalytic activity">
    <reaction evidence="9 10">
        <text>L-cysteinyl-[protein] + hexadecanoyl-CoA = S-hexadecanoyl-L-cysteinyl-[protein] + CoA</text>
        <dbReference type="Rhea" id="RHEA:36683"/>
        <dbReference type="Rhea" id="RHEA-COMP:10131"/>
        <dbReference type="Rhea" id="RHEA-COMP:11032"/>
        <dbReference type="ChEBI" id="CHEBI:29950"/>
        <dbReference type="ChEBI" id="CHEBI:57287"/>
        <dbReference type="ChEBI" id="CHEBI:57379"/>
        <dbReference type="ChEBI" id="CHEBI:74151"/>
        <dbReference type="EC" id="2.3.1.225"/>
    </reaction>
</comment>
<comment type="similarity">
    <text evidence="10">Belongs to the DHHC palmitoyltransferase family.</text>
</comment>
<dbReference type="PANTHER" id="PTHR12246">
    <property type="entry name" value="PALMITOYLTRANSFERASE ZDHHC16"/>
    <property type="match status" value="1"/>
</dbReference>
<dbReference type="Pfam" id="PF01529">
    <property type="entry name" value="DHHC"/>
    <property type="match status" value="1"/>
</dbReference>
<feature type="transmembrane region" description="Helical" evidence="10">
    <location>
        <begin position="258"/>
        <end position="280"/>
    </location>
</feature>
<evidence type="ECO:0000256" key="6">
    <source>
        <dbReference type="ARBA" id="ARBA00023139"/>
    </source>
</evidence>
<proteinExistence type="inferred from homology"/>
<comment type="subcellular location">
    <subcellularLocation>
        <location evidence="1">Membrane</location>
        <topology evidence="1">Multi-pass membrane protein</topology>
    </subcellularLocation>
</comment>
<evidence type="ECO:0000256" key="8">
    <source>
        <dbReference type="ARBA" id="ARBA00023315"/>
    </source>
</evidence>
<evidence type="ECO:0000256" key="2">
    <source>
        <dbReference type="ARBA" id="ARBA00022679"/>
    </source>
</evidence>
<keyword evidence="7" id="KW-0449">Lipoprotein</keyword>
<sequence>MARPCAGCAPRVFRCFKCLEWFANWLTGAAGPVFIALAILMMGSGGFMFFEVVLPSIHSSVHPAIYYVSSVLSGLIAINMYGHYYLICTVPPGTPQDGLWRGTERAGKWPWATRKVDRTRPTGTIRSASQPTDEAEQVEACLREEGDGQTEGEVRVPTGADRSREPTPRFRKCRKCGGAKPERTHHCSICKTCILKFDHHCPWVNQCIGLRNETHFILFMVYLVLGSAMFTITGWHLFLPSMNLSFPWPYVSPRIAFTLVWALALALGLAVGVMAGWHVLQIVHGETTVEGHDNAYYANRARERGVRWENKYDLGPRRNLERFFRVGEGEYPWYVLALPLRTLPDSDGKTWDRKPGYRPGMVEEDLTDDEEGGGGWME</sequence>
<dbReference type="InterPro" id="IPR001594">
    <property type="entry name" value="Palmitoyltrfase_DHHC"/>
</dbReference>
<evidence type="ECO:0000256" key="4">
    <source>
        <dbReference type="ARBA" id="ARBA00022989"/>
    </source>
</evidence>